<organism evidence="1 2">
    <name type="scientific">Microvirgula aerodenitrificans</name>
    <dbReference type="NCBI Taxonomy" id="57480"/>
    <lineage>
        <taxon>Bacteria</taxon>
        <taxon>Pseudomonadati</taxon>
        <taxon>Pseudomonadota</taxon>
        <taxon>Betaproteobacteria</taxon>
        <taxon>Neisseriales</taxon>
        <taxon>Aquaspirillaceae</taxon>
        <taxon>Microvirgula</taxon>
    </lineage>
</organism>
<dbReference type="SUPFAM" id="SSF48576">
    <property type="entry name" value="Terpenoid synthases"/>
    <property type="match status" value="1"/>
</dbReference>
<dbReference type="SFLD" id="SFLDS00005">
    <property type="entry name" value="Isoprenoid_Synthase_Type_I"/>
    <property type="match status" value="1"/>
</dbReference>
<dbReference type="KEGG" id="maer:DAI18_11685"/>
<dbReference type="InterPro" id="IPR033904">
    <property type="entry name" value="Trans_IPPS_HH"/>
</dbReference>
<protein>
    <submittedName>
        <fullName evidence="1">Squalene synthase HpnC</fullName>
    </submittedName>
</protein>
<keyword evidence="2" id="KW-1185">Reference proteome</keyword>
<dbReference type="InterPro" id="IPR017827">
    <property type="entry name" value="HSQ_synthase_HpnC"/>
</dbReference>
<dbReference type="Pfam" id="PF00494">
    <property type="entry name" value="SQS_PSY"/>
    <property type="match status" value="1"/>
</dbReference>
<gene>
    <name evidence="1" type="primary">hpnC</name>
    <name evidence="1" type="ORF">DAI18_11685</name>
</gene>
<sequence>MGVGHYENFPVGSILLPRRIRRAVHAIYRFARSADDIADEGDASAGERLAALAVCRARLHEIEAGKTPDDVLYAELAREIRRHALPMQPFHDLLDAFEQDVTVTRYETFGDLVSYCRKSANPVGRLMLQLMGEHDARRVAMSDGICTALQLINFLQDVALDWKKGRVYLPQDALRRYRIDEAQIGRADTGGLWGAMMRDQIQRARGMLAAGAPLAQQMRGRFGFELRMIVMGGERILYKIHQVDGDVFCQRPVLDSRDWAYMVWRALRKK</sequence>
<evidence type="ECO:0000313" key="1">
    <source>
        <dbReference type="EMBL" id="AVY94625.1"/>
    </source>
</evidence>
<evidence type="ECO:0000313" key="2">
    <source>
        <dbReference type="Proteomes" id="UP000244173"/>
    </source>
</evidence>
<dbReference type="PANTHER" id="PTHR31480">
    <property type="entry name" value="BIFUNCTIONAL LYCOPENE CYCLASE/PHYTOENE SYNTHASE"/>
    <property type="match status" value="1"/>
</dbReference>
<dbReference type="RefSeq" id="WP_107889493.1">
    <property type="nucleotide sequence ID" value="NZ_CP028519.1"/>
</dbReference>
<dbReference type="GO" id="GO:0016114">
    <property type="term" value="P:terpenoid biosynthetic process"/>
    <property type="evidence" value="ECO:0007669"/>
    <property type="project" value="UniProtKB-ARBA"/>
</dbReference>
<reference evidence="1 2" key="1">
    <citation type="submission" date="2018-04" db="EMBL/GenBank/DDBJ databases">
        <title>Denitrifier Microvirgula.</title>
        <authorList>
            <person name="Anderson E."/>
            <person name="Jang J."/>
            <person name="Ishii S."/>
        </authorList>
    </citation>
    <scope>NUCLEOTIDE SEQUENCE [LARGE SCALE GENOMIC DNA]</scope>
    <source>
        <strain evidence="1 2">BE2.4</strain>
    </source>
</reference>
<dbReference type="CDD" id="cd00683">
    <property type="entry name" value="Trans_IPPS_HH"/>
    <property type="match status" value="1"/>
</dbReference>
<dbReference type="InterPro" id="IPR008949">
    <property type="entry name" value="Isoprenoid_synthase_dom_sf"/>
</dbReference>
<dbReference type="GO" id="GO:0051996">
    <property type="term" value="F:squalene synthase [NAD(P)H] activity"/>
    <property type="evidence" value="ECO:0007669"/>
    <property type="project" value="InterPro"/>
</dbReference>
<dbReference type="GO" id="GO:0004311">
    <property type="term" value="F:geranylgeranyl diphosphate synthase activity"/>
    <property type="evidence" value="ECO:0007669"/>
    <property type="project" value="InterPro"/>
</dbReference>
<dbReference type="InterPro" id="IPR002060">
    <property type="entry name" value="Squ/phyt_synthse"/>
</dbReference>
<dbReference type="SFLD" id="SFLDG01212">
    <property type="entry name" value="Phytoene_synthase_like"/>
    <property type="match status" value="1"/>
</dbReference>
<dbReference type="Proteomes" id="UP000244173">
    <property type="component" value="Chromosome"/>
</dbReference>
<dbReference type="InterPro" id="IPR044843">
    <property type="entry name" value="Trans_IPPS_bact-type"/>
</dbReference>
<accession>A0A2S0PBA6</accession>
<dbReference type="EMBL" id="CP028519">
    <property type="protein sequence ID" value="AVY94625.1"/>
    <property type="molecule type" value="Genomic_DNA"/>
</dbReference>
<dbReference type="AlphaFoldDB" id="A0A2S0PBA6"/>
<dbReference type="NCBIfam" id="TIGR03464">
    <property type="entry name" value="HpnC"/>
    <property type="match status" value="1"/>
</dbReference>
<proteinExistence type="predicted"/>
<dbReference type="SFLD" id="SFLDG01018">
    <property type="entry name" value="Squalene/Phytoene_Synthase_Lik"/>
    <property type="match status" value="1"/>
</dbReference>
<dbReference type="OrthoDB" id="9807580at2"/>
<name>A0A2S0PBA6_9NEIS</name>
<dbReference type="STRING" id="1122240.GCA_000620105_03143"/>
<dbReference type="Gene3D" id="1.10.600.10">
    <property type="entry name" value="Farnesyl Diphosphate Synthase"/>
    <property type="match status" value="1"/>
</dbReference>